<reference evidence="2 3" key="1">
    <citation type="submission" date="2012-12" db="EMBL/GenBank/DDBJ databases">
        <title>The Genome Sequence of Bacillus cereus HuB4-4.</title>
        <authorList>
            <consortium name="The Broad Institute Genome Sequencing Platform"/>
            <consortium name="The Broad Institute Genome Sequencing Center for Infectious Disease"/>
            <person name="Feldgarden M."/>
            <person name="Van der Auwera G.A."/>
            <person name="Mahillon J."/>
            <person name="Duprez V."/>
            <person name="Timmery S."/>
            <person name="Mattelet C."/>
            <person name="Dierick K."/>
            <person name="Sun M."/>
            <person name="Yu Z."/>
            <person name="Zhu L."/>
            <person name="Hu X."/>
            <person name="Shank E.B."/>
            <person name="Swiecicka I."/>
            <person name="Hansen B.M."/>
            <person name="Andrup L."/>
            <person name="Walker B."/>
            <person name="Young S.K."/>
            <person name="Zeng Q."/>
            <person name="Gargeya S."/>
            <person name="Fitzgerald M."/>
            <person name="Haas B."/>
            <person name="Abouelleil A."/>
            <person name="Alvarado L."/>
            <person name="Arachchi H.M."/>
            <person name="Berlin A.M."/>
            <person name="Chapman S.B."/>
            <person name="Dewar J."/>
            <person name="Goldberg J."/>
            <person name="Griggs A."/>
            <person name="Gujja S."/>
            <person name="Hansen M."/>
            <person name="Howarth C."/>
            <person name="Imamovic A."/>
            <person name="Larimer J."/>
            <person name="McCowan C."/>
            <person name="Murphy C."/>
            <person name="Neiman D."/>
            <person name="Pearson M."/>
            <person name="Priest M."/>
            <person name="Roberts A."/>
            <person name="Saif S."/>
            <person name="Shea T."/>
            <person name="Sisk P."/>
            <person name="Sykes S."/>
            <person name="Wortman J."/>
            <person name="Nusbaum C."/>
            <person name="Birren B."/>
        </authorList>
    </citation>
    <scope>NUCLEOTIDE SEQUENCE [LARGE SCALE GENOMIC DNA]</scope>
    <source>
        <strain evidence="2 3">HuB4-4</strain>
    </source>
</reference>
<comment type="caution">
    <text evidence="2">The sequence shown here is derived from an EMBL/GenBank/DDBJ whole genome shotgun (WGS) entry which is preliminary data.</text>
</comment>
<feature type="transmembrane region" description="Helical" evidence="1">
    <location>
        <begin position="216"/>
        <end position="237"/>
    </location>
</feature>
<accession>A0A9W5QWI3</accession>
<dbReference type="Proteomes" id="UP000014009">
    <property type="component" value="Unassembled WGS sequence"/>
</dbReference>
<protein>
    <submittedName>
        <fullName evidence="2">Uncharacterized protein</fullName>
    </submittedName>
</protein>
<evidence type="ECO:0000313" key="2">
    <source>
        <dbReference type="EMBL" id="EOP91378.1"/>
    </source>
</evidence>
<name>A0A9W5QWI3_BACCE</name>
<feature type="transmembrane region" description="Helical" evidence="1">
    <location>
        <begin position="186"/>
        <end position="210"/>
    </location>
</feature>
<proteinExistence type="predicted"/>
<keyword evidence="1" id="KW-1133">Transmembrane helix</keyword>
<keyword evidence="1" id="KW-0472">Membrane</keyword>
<organism evidence="2 3">
    <name type="scientific">Bacillus cereus HuB4-4</name>
    <dbReference type="NCBI Taxonomy" id="1053211"/>
    <lineage>
        <taxon>Bacteria</taxon>
        <taxon>Bacillati</taxon>
        <taxon>Bacillota</taxon>
        <taxon>Bacilli</taxon>
        <taxon>Bacillales</taxon>
        <taxon>Bacillaceae</taxon>
        <taxon>Bacillus</taxon>
        <taxon>Bacillus cereus group</taxon>
    </lineage>
</organism>
<feature type="transmembrane region" description="Helical" evidence="1">
    <location>
        <begin position="12"/>
        <end position="28"/>
    </location>
</feature>
<evidence type="ECO:0000256" key="1">
    <source>
        <dbReference type="SAM" id="Phobius"/>
    </source>
</evidence>
<keyword evidence="1" id="KW-0812">Transmembrane</keyword>
<dbReference type="EMBL" id="AHEF01000039">
    <property type="protein sequence ID" value="EOP91378.1"/>
    <property type="molecule type" value="Genomic_DNA"/>
</dbReference>
<evidence type="ECO:0000313" key="3">
    <source>
        <dbReference type="Proteomes" id="UP000014009"/>
    </source>
</evidence>
<sequence length="256" mass="29932">MGNVTELLDVVTKMGFIPFLIPIIYFMINNFNITDIEKKFLTNFQQLQIFLANILMTFVFGSISMAYPIYNEFKKENNMQLFFLLISIISLFISLYVYIIINLFEKLNPIASKMFVNYGDKEWRILRVISKSQVVLSRNGKEDDRCHGVVIYRDLKSVKEKDIKIYYELKKNKYSMFIRNISMKGSIFVIGSNVLISIVMLIVMMILNYLNYINTIALLGIFFIPILLIINMHVFYLKRVNKSRPEVLVGTSNTLD</sequence>
<feature type="transmembrane region" description="Helical" evidence="1">
    <location>
        <begin position="82"/>
        <end position="104"/>
    </location>
</feature>
<feature type="transmembrane region" description="Helical" evidence="1">
    <location>
        <begin position="49"/>
        <end position="70"/>
    </location>
</feature>
<dbReference type="AlphaFoldDB" id="A0A9W5QWI3"/>
<gene>
    <name evidence="2" type="ORF">IGM_02024</name>
</gene>